<organism evidence="1 2">
    <name type="scientific">Egibacter rhizosphaerae</name>
    <dbReference type="NCBI Taxonomy" id="1670831"/>
    <lineage>
        <taxon>Bacteria</taxon>
        <taxon>Bacillati</taxon>
        <taxon>Actinomycetota</taxon>
        <taxon>Nitriliruptoria</taxon>
        <taxon>Egibacterales</taxon>
        <taxon>Egibacteraceae</taxon>
        <taxon>Egibacter</taxon>
    </lineage>
</organism>
<dbReference type="NCBIfam" id="TIGR01053">
    <property type="entry name" value="LSD1"/>
    <property type="match status" value="1"/>
</dbReference>
<dbReference type="AlphaFoldDB" id="A0A411YLH2"/>
<proteinExistence type="predicted"/>
<dbReference type="EMBL" id="CP036402">
    <property type="protein sequence ID" value="QBI22042.1"/>
    <property type="molecule type" value="Genomic_DNA"/>
</dbReference>
<evidence type="ECO:0000313" key="2">
    <source>
        <dbReference type="Proteomes" id="UP000291469"/>
    </source>
</evidence>
<evidence type="ECO:0000313" key="1">
    <source>
        <dbReference type="EMBL" id="QBI22042.1"/>
    </source>
</evidence>
<keyword evidence="2" id="KW-1185">Reference proteome</keyword>
<protein>
    <submittedName>
        <fullName evidence="1">Uncharacterized protein</fullName>
    </submittedName>
</protein>
<gene>
    <name evidence="1" type="ORF">ER308_13890</name>
</gene>
<accession>A0A411YLH2</accession>
<dbReference type="KEGG" id="erz:ER308_13890"/>
<reference evidence="1 2" key="1">
    <citation type="submission" date="2019-01" db="EMBL/GenBank/DDBJ databases">
        <title>Egibacter rhizosphaerae EGI 80759T.</title>
        <authorList>
            <person name="Chen D.-D."/>
            <person name="Tian Y."/>
            <person name="Jiao J.-Y."/>
            <person name="Zhang X.-T."/>
            <person name="Zhang Y.-G."/>
            <person name="Zhang Y."/>
            <person name="Xiao M."/>
            <person name="Shu W.-S."/>
            <person name="Li W.-J."/>
        </authorList>
    </citation>
    <scope>NUCLEOTIDE SEQUENCE [LARGE SCALE GENOMIC DNA]</scope>
    <source>
        <strain evidence="1 2">EGI 80759</strain>
    </source>
</reference>
<sequence>MPWVCAGCRTLIGAPPGEVTRELGLSL</sequence>
<dbReference type="Proteomes" id="UP000291469">
    <property type="component" value="Chromosome"/>
</dbReference>
<name>A0A411YLH2_9ACTN</name>